<gene>
    <name evidence="2" type="ORF">ERS852497_01299</name>
</gene>
<evidence type="ECO:0000313" key="2">
    <source>
        <dbReference type="EMBL" id="CUO92327.1"/>
    </source>
</evidence>
<name>A0A174J387_9FIRM</name>
<dbReference type="Proteomes" id="UP000095602">
    <property type="component" value="Unassembled WGS sequence"/>
</dbReference>
<accession>A0A174J387</accession>
<dbReference type="RefSeq" id="WP_055273467.1">
    <property type="nucleotide sequence ID" value="NZ_CZAJ01000009.1"/>
</dbReference>
<keyword evidence="1" id="KW-0812">Transmembrane</keyword>
<dbReference type="AlphaFoldDB" id="A0A174J387"/>
<keyword evidence="1" id="KW-0472">Membrane</keyword>
<feature type="transmembrane region" description="Helical" evidence="1">
    <location>
        <begin position="25"/>
        <end position="43"/>
    </location>
</feature>
<dbReference type="EMBL" id="CZAJ01000009">
    <property type="protein sequence ID" value="CUO92327.1"/>
    <property type="molecule type" value="Genomic_DNA"/>
</dbReference>
<reference evidence="2 3" key="1">
    <citation type="submission" date="2015-09" db="EMBL/GenBank/DDBJ databases">
        <authorList>
            <consortium name="Pathogen Informatics"/>
        </authorList>
    </citation>
    <scope>NUCLEOTIDE SEQUENCE [LARGE SCALE GENOMIC DNA]</scope>
    <source>
        <strain evidence="2 3">2789STDY5834884</strain>
    </source>
</reference>
<sequence>MNRPNYVIQTNEAVLIPTNQSRGITFLKTGVWIVVAVIVLGSLLFQDNLFSELSWTARVLLFVLALGVTFLGGKKEYVPSPMELQFFEDHLVLYLPKRYYSKHVTRMEINQMKYSEITKCVYKSKSQRIHLYGKGTSTWYNYKADGTIPQTPTQVRNCTAGLLYFNTKFAIDVDFKTEIEKHSPIQVIVENS</sequence>
<organism evidence="2 3">
    <name type="scientific">Agathobacter rectalis</name>
    <dbReference type="NCBI Taxonomy" id="39491"/>
    <lineage>
        <taxon>Bacteria</taxon>
        <taxon>Bacillati</taxon>
        <taxon>Bacillota</taxon>
        <taxon>Clostridia</taxon>
        <taxon>Lachnospirales</taxon>
        <taxon>Lachnospiraceae</taxon>
        <taxon>Agathobacter</taxon>
    </lineage>
</organism>
<keyword evidence="1" id="KW-1133">Transmembrane helix</keyword>
<protein>
    <submittedName>
        <fullName evidence="2">Uncharacterized protein</fullName>
    </submittedName>
</protein>
<feature type="transmembrane region" description="Helical" evidence="1">
    <location>
        <begin position="55"/>
        <end position="73"/>
    </location>
</feature>
<evidence type="ECO:0000313" key="3">
    <source>
        <dbReference type="Proteomes" id="UP000095602"/>
    </source>
</evidence>
<proteinExistence type="predicted"/>
<evidence type="ECO:0000256" key="1">
    <source>
        <dbReference type="SAM" id="Phobius"/>
    </source>
</evidence>